<feature type="compositionally biased region" description="Polar residues" evidence="1">
    <location>
        <begin position="9"/>
        <end position="21"/>
    </location>
</feature>
<evidence type="ECO:0000313" key="4">
    <source>
        <dbReference type="Proteomes" id="UP000001072"/>
    </source>
</evidence>
<gene>
    <name evidence="3" type="ORF">MELLADRAFT_75211</name>
</gene>
<dbReference type="InParanoid" id="F4RTR5"/>
<keyword evidence="4" id="KW-1185">Reference proteome</keyword>
<dbReference type="KEGG" id="mlr:MELLADRAFT_75211"/>
<dbReference type="RefSeq" id="XP_007412677.1">
    <property type="nucleotide sequence ID" value="XM_007412615.1"/>
</dbReference>
<proteinExistence type="predicted"/>
<feature type="domain" description="FHA" evidence="2">
    <location>
        <begin position="96"/>
        <end position="166"/>
    </location>
</feature>
<feature type="compositionally biased region" description="Basic and acidic residues" evidence="1">
    <location>
        <begin position="48"/>
        <end position="57"/>
    </location>
</feature>
<reference evidence="4" key="1">
    <citation type="journal article" date="2011" name="Proc. Natl. Acad. Sci. U.S.A.">
        <title>Obligate biotrophy features unraveled by the genomic analysis of rust fungi.</title>
        <authorList>
            <person name="Duplessis S."/>
            <person name="Cuomo C.A."/>
            <person name="Lin Y.-C."/>
            <person name="Aerts A."/>
            <person name="Tisserant E."/>
            <person name="Veneault-Fourrey C."/>
            <person name="Joly D.L."/>
            <person name="Hacquard S."/>
            <person name="Amselem J."/>
            <person name="Cantarel B.L."/>
            <person name="Chiu R."/>
            <person name="Coutinho P.M."/>
            <person name="Feau N."/>
            <person name="Field M."/>
            <person name="Frey P."/>
            <person name="Gelhaye E."/>
            <person name="Goldberg J."/>
            <person name="Grabherr M.G."/>
            <person name="Kodira C.D."/>
            <person name="Kohler A."/>
            <person name="Kuees U."/>
            <person name="Lindquist E.A."/>
            <person name="Lucas S.M."/>
            <person name="Mago R."/>
            <person name="Mauceli E."/>
            <person name="Morin E."/>
            <person name="Murat C."/>
            <person name="Pangilinan J.L."/>
            <person name="Park R."/>
            <person name="Pearson M."/>
            <person name="Quesneville H."/>
            <person name="Rouhier N."/>
            <person name="Sakthikumar S."/>
            <person name="Salamov A.A."/>
            <person name="Schmutz J."/>
            <person name="Selles B."/>
            <person name="Shapiro H."/>
            <person name="Tanguay P."/>
            <person name="Tuskan G.A."/>
            <person name="Henrissat B."/>
            <person name="Van de Peer Y."/>
            <person name="Rouze P."/>
            <person name="Ellis J.G."/>
            <person name="Dodds P.N."/>
            <person name="Schein J.E."/>
            <person name="Zhong S."/>
            <person name="Hamelin R.C."/>
            <person name="Grigoriev I.V."/>
            <person name="Szabo L.J."/>
            <person name="Martin F."/>
        </authorList>
    </citation>
    <scope>NUCLEOTIDE SEQUENCE [LARGE SCALE GENOMIC DNA]</scope>
    <source>
        <strain evidence="4">98AG31 / pathotype 3-4-7</strain>
    </source>
</reference>
<name>F4RTR5_MELLP</name>
<feature type="region of interest" description="Disordered" evidence="1">
    <location>
        <begin position="246"/>
        <end position="284"/>
    </location>
</feature>
<dbReference type="VEuPathDB" id="FungiDB:MELLADRAFT_75211"/>
<dbReference type="PROSITE" id="PS50006">
    <property type="entry name" value="FHA_DOMAIN"/>
    <property type="match status" value="1"/>
</dbReference>
<dbReference type="OrthoDB" id="5348546at2759"/>
<feature type="compositionally biased region" description="Polar residues" evidence="1">
    <location>
        <begin position="59"/>
        <end position="75"/>
    </location>
</feature>
<sequence>MIRPHFQSEIANDSLGPSTSKPPRLPISHRRKSSSQRPVPLDLQKGTVLKENDERAAHSLQSNHSKSSTTNTAQESRVRKLTSATLRIPVQPGHCVVIGRKPNIFNVPSEVDVKVTPVTAIKLPGTFTHASRTHVWCTLIEPPLGGLNLRIVVMGQNGLKVDDERFPQGASRGVELPNEEGEQVELGFWGGKRVECYVKLGEKPVLLTRPRTSTIARFGLIASEKFDEPRIGKRKSRNSCPIGINTGLQFPVSHSRTPSGSNLLPRSATSELEPSSRNKPTSFK</sequence>
<dbReference type="STRING" id="747676.F4RTR5"/>
<protein>
    <recommendedName>
        <fullName evidence="2">FHA domain-containing protein</fullName>
    </recommendedName>
</protein>
<accession>F4RTR5</accession>
<dbReference type="InterPro" id="IPR000253">
    <property type="entry name" value="FHA_dom"/>
</dbReference>
<evidence type="ECO:0000259" key="2">
    <source>
        <dbReference type="PROSITE" id="PS50006"/>
    </source>
</evidence>
<evidence type="ECO:0000256" key="1">
    <source>
        <dbReference type="SAM" id="MobiDB-lite"/>
    </source>
</evidence>
<evidence type="ECO:0000313" key="3">
    <source>
        <dbReference type="EMBL" id="EGG04216.1"/>
    </source>
</evidence>
<dbReference type="GeneID" id="18932627"/>
<dbReference type="AlphaFoldDB" id="F4RTR5"/>
<organism evidence="4">
    <name type="scientific">Melampsora larici-populina (strain 98AG31 / pathotype 3-4-7)</name>
    <name type="common">Poplar leaf rust fungus</name>
    <dbReference type="NCBI Taxonomy" id="747676"/>
    <lineage>
        <taxon>Eukaryota</taxon>
        <taxon>Fungi</taxon>
        <taxon>Dikarya</taxon>
        <taxon>Basidiomycota</taxon>
        <taxon>Pucciniomycotina</taxon>
        <taxon>Pucciniomycetes</taxon>
        <taxon>Pucciniales</taxon>
        <taxon>Melampsoraceae</taxon>
        <taxon>Melampsora</taxon>
    </lineage>
</organism>
<feature type="region of interest" description="Disordered" evidence="1">
    <location>
        <begin position="1"/>
        <end position="79"/>
    </location>
</feature>
<dbReference type="HOGENOM" id="CLU_980326_0_0_1"/>
<dbReference type="Proteomes" id="UP000001072">
    <property type="component" value="Unassembled WGS sequence"/>
</dbReference>
<dbReference type="EMBL" id="GL883120">
    <property type="protein sequence ID" value="EGG04216.1"/>
    <property type="molecule type" value="Genomic_DNA"/>
</dbReference>